<keyword evidence="2" id="KW-1185">Reference proteome</keyword>
<dbReference type="AlphaFoldDB" id="A0AAD7HGS1"/>
<gene>
    <name evidence="1" type="ORF">B0H16DRAFT_1605076</name>
</gene>
<name>A0AAD7HGS1_9AGAR</name>
<organism evidence="1 2">
    <name type="scientific">Mycena metata</name>
    <dbReference type="NCBI Taxonomy" id="1033252"/>
    <lineage>
        <taxon>Eukaryota</taxon>
        <taxon>Fungi</taxon>
        <taxon>Dikarya</taxon>
        <taxon>Basidiomycota</taxon>
        <taxon>Agaricomycotina</taxon>
        <taxon>Agaricomycetes</taxon>
        <taxon>Agaricomycetidae</taxon>
        <taxon>Agaricales</taxon>
        <taxon>Marasmiineae</taxon>
        <taxon>Mycenaceae</taxon>
        <taxon>Mycena</taxon>
    </lineage>
</organism>
<proteinExistence type="predicted"/>
<evidence type="ECO:0000313" key="2">
    <source>
        <dbReference type="Proteomes" id="UP001215598"/>
    </source>
</evidence>
<sequence length="160" mass="17771">MRITGGKDGVWNENIVGKKDVARKEGCRVIADRVNDGRNWGRYPFGEGVRKWSSLRKEAVVSTSNGTPRMSRLAAEGRKVAWGPRYGLSVDRVDGGDGGGREVVGPGQRWGDCYGFWRQIIDIIAIFVEGPNGEDSPTRVVGASLQPNESIRGWWRRRGR</sequence>
<evidence type="ECO:0000313" key="1">
    <source>
        <dbReference type="EMBL" id="KAJ7720194.1"/>
    </source>
</evidence>
<reference evidence="1" key="1">
    <citation type="submission" date="2023-03" db="EMBL/GenBank/DDBJ databases">
        <title>Massive genome expansion in bonnet fungi (Mycena s.s.) driven by repeated elements and novel gene families across ecological guilds.</title>
        <authorList>
            <consortium name="Lawrence Berkeley National Laboratory"/>
            <person name="Harder C.B."/>
            <person name="Miyauchi S."/>
            <person name="Viragh M."/>
            <person name="Kuo A."/>
            <person name="Thoen E."/>
            <person name="Andreopoulos B."/>
            <person name="Lu D."/>
            <person name="Skrede I."/>
            <person name="Drula E."/>
            <person name="Henrissat B."/>
            <person name="Morin E."/>
            <person name="Kohler A."/>
            <person name="Barry K."/>
            <person name="LaButti K."/>
            <person name="Morin E."/>
            <person name="Salamov A."/>
            <person name="Lipzen A."/>
            <person name="Mereny Z."/>
            <person name="Hegedus B."/>
            <person name="Baldrian P."/>
            <person name="Stursova M."/>
            <person name="Weitz H."/>
            <person name="Taylor A."/>
            <person name="Grigoriev I.V."/>
            <person name="Nagy L.G."/>
            <person name="Martin F."/>
            <person name="Kauserud H."/>
        </authorList>
    </citation>
    <scope>NUCLEOTIDE SEQUENCE</scope>
    <source>
        <strain evidence="1">CBHHK182m</strain>
    </source>
</reference>
<comment type="caution">
    <text evidence="1">The sequence shown here is derived from an EMBL/GenBank/DDBJ whole genome shotgun (WGS) entry which is preliminary data.</text>
</comment>
<dbReference type="Proteomes" id="UP001215598">
    <property type="component" value="Unassembled WGS sequence"/>
</dbReference>
<dbReference type="EMBL" id="JARKIB010000243">
    <property type="protein sequence ID" value="KAJ7720194.1"/>
    <property type="molecule type" value="Genomic_DNA"/>
</dbReference>
<accession>A0AAD7HGS1</accession>
<protein>
    <submittedName>
        <fullName evidence="1">Uncharacterized protein</fullName>
    </submittedName>
</protein>